<dbReference type="VEuPathDB" id="FungiDB:ASPGLDRAFT_820625"/>
<dbReference type="Proteomes" id="UP000184300">
    <property type="component" value="Unassembled WGS sequence"/>
</dbReference>
<feature type="compositionally biased region" description="Basic and acidic residues" evidence="1">
    <location>
        <begin position="134"/>
        <end position="152"/>
    </location>
</feature>
<name>A0A1L9V9W7_ASPGL</name>
<evidence type="ECO:0000313" key="2">
    <source>
        <dbReference type="EMBL" id="OJJ80675.1"/>
    </source>
</evidence>
<reference evidence="3" key="1">
    <citation type="journal article" date="2017" name="Genome Biol.">
        <title>Comparative genomics reveals high biological diversity and specific adaptations in the industrially and medically important fungal genus Aspergillus.</title>
        <authorList>
            <person name="de Vries R.P."/>
            <person name="Riley R."/>
            <person name="Wiebenga A."/>
            <person name="Aguilar-Osorio G."/>
            <person name="Amillis S."/>
            <person name="Uchima C.A."/>
            <person name="Anderluh G."/>
            <person name="Asadollahi M."/>
            <person name="Askin M."/>
            <person name="Barry K."/>
            <person name="Battaglia E."/>
            <person name="Bayram O."/>
            <person name="Benocci T."/>
            <person name="Braus-Stromeyer S.A."/>
            <person name="Caldana C."/>
            <person name="Canovas D."/>
            <person name="Cerqueira G.C."/>
            <person name="Chen F."/>
            <person name="Chen W."/>
            <person name="Choi C."/>
            <person name="Clum A."/>
            <person name="Dos Santos R.A."/>
            <person name="Damasio A.R."/>
            <person name="Diallinas G."/>
            <person name="Emri T."/>
            <person name="Fekete E."/>
            <person name="Flipphi M."/>
            <person name="Freyberg S."/>
            <person name="Gallo A."/>
            <person name="Gournas C."/>
            <person name="Habgood R."/>
            <person name="Hainaut M."/>
            <person name="Harispe M.L."/>
            <person name="Henrissat B."/>
            <person name="Hilden K.S."/>
            <person name="Hope R."/>
            <person name="Hossain A."/>
            <person name="Karabika E."/>
            <person name="Karaffa L."/>
            <person name="Karanyi Z."/>
            <person name="Krasevec N."/>
            <person name="Kuo A."/>
            <person name="Kusch H."/>
            <person name="LaButti K."/>
            <person name="Lagendijk E.L."/>
            <person name="Lapidus A."/>
            <person name="Levasseur A."/>
            <person name="Lindquist E."/>
            <person name="Lipzen A."/>
            <person name="Logrieco A.F."/>
            <person name="MacCabe A."/>
            <person name="Maekelae M.R."/>
            <person name="Malavazi I."/>
            <person name="Melin P."/>
            <person name="Meyer V."/>
            <person name="Mielnichuk N."/>
            <person name="Miskei M."/>
            <person name="Molnar A.P."/>
            <person name="Mule G."/>
            <person name="Ngan C.Y."/>
            <person name="Orejas M."/>
            <person name="Orosz E."/>
            <person name="Ouedraogo J.P."/>
            <person name="Overkamp K.M."/>
            <person name="Park H.-S."/>
            <person name="Perrone G."/>
            <person name="Piumi F."/>
            <person name="Punt P.J."/>
            <person name="Ram A.F."/>
            <person name="Ramon A."/>
            <person name="Rauscher S."/>
            <person name="Record E."/>
            <person name="Riano-Pachon D.M."/>
            <person name="Robert V."/>
            <person name="Roehrig J."/>
            <person name="Ruller R."/>
            <person name="Salamov A."/>
            <person name="Salih N.S."/>
            <person name="Samson R.A."/>
            <person name="Sandor E."/>
            <person name="Sanguinetti M."/>
            <person name="Schuetze T."/>
            <person name="Sepcic K."/>
            <person name="Shelest E."/>
            <person name="Sherlock G."/>
            <person name="Sophianopoulou V."/>
            <person name="Squina F.M."/>
            <person name="Sun H."/>
            <person name="Susca A."/>
            <person name="Todd R.B."/>
            <person name="Tsang A."/>
            <person name="Unkles S.E."/>
            <person name="van de Wiele N."/>
            <person name="van Rossen-Uffink D."/>
            <person name="Oliveira J.V."/>
            <person name="Vesth T.C."/>
            <person name="Visser J."/>
            <person name="Yu J.-H."/>
            <person name="Zhou M."/>
            <person name="Andersen M.R."/>
            <person name="Archer D.B."/>
            <person name="Baker S.E."/>
            <person name="Benoit I."/>
            <person name="Brakhage A.A."/>
            <person name="Braus G.H."/>
            <person name="Fischer R."/>
            <person name="Frisvad J.C."/>
            <person name="Goldman G.H."/>
            <person name="Houbraken J."/>
            <person name="Oakley B."/>
            <person name="Pocsi I."/>
            <person name="Scazzocchio C."/>
            <person name="Seiboth B."/>
            <person name="vanKuyk P.A."/>
            <person name="Wortman J."/>
            <person name="Dyer P.S."/>
            <person name="Grigoriev I.V."/>
        </authorList>
    </citation>
    <scope>NUCLEOTIDE SEQUENCE [LARGE SCALE GENOMIC DNA]</scope>
    <source>
        <strain evidence="3">CBS 516.65</strain>
    </source>
</reference>
<gene>
    <name evidence="2" type="ORF">ASPGLDRAFT_820625</name>
</gene>
<dbReference type="AlphaFoldDB" id="A0A1L9V9W7"/>
<protein>
    <submittedName>
        <fullName evidence="2">Uncharacterized protein</fullName>
    </submittedName>
</protein>
<dbReference type="OrthoDB" id="76567at2759"/>
<proteinExistence type="predicted"/>
<feature type="region of interest" description="Disordered" evidence="1">
    <location>
        <begin position="133"/>
        <end position="152"/>
    </location>
</feature>
<dbReference type="RefSeq" id="XP_022397373.1">
    <property type="nucleotide sequence ID" value="XM_022550148.1"/>
</dbReference>
<evidence type="ECO:0000313" key="3">
    <source>
        <dbReference type="Proteomes" id="UP000184300"/>
    </source>
</evidence>
<accession>A0A1L9V9W7</accession>
<dbReference type="EMBL" id="KV878909">
    <property type="protein sequence ID" value="OJJ80675.1"/>
    <property type="molecule type" value="Genomic_DNA"/>
</dbReference>
<keyword evidence="3" id="KW-1185">Reference proteome</keyword>
<sequence>MSTNKNPEEDILQFLPSNTSRYPYEGLQDFWSHIALEQENFHNNKTGKCSQYVLFTNVTDQAFTRDFDISKHKPSWRLFDFYYPYTQLLVIRMVTSKDHERTHTALANLLIGKLAAMNETNLSLDWTGSADIETPSRTKRADQEFAPRNRPPDRSELWPTLVMDAGFSESKPKLESDADWWIKASQGDVRTALTISVHRKTPEIVIEKWEPICTLQNSTRAQFEPILRKHLVVSNQKGQTEAVVISGPLVLSFRDLFLRDAGRGEKEEIEFSDTDIRTMAQMVWEKQKF</sequence>
<evidence type="ECO:0000256" key="1">
    <source>
        <dbReference type="SAM" id="MobiDB-lite"/>
    </source>
</evidence>
<organism evidence="2 3">
    <name type="scientific">Aspergillus glaucus CBS 516.65</name>
    <dbReference type="NCBI Taxonomy" id="1160497"/>
    <lineage>
        <taxon>Eukaryota</taxon>
        <taxon>Fungi</taxon>
        <taxon>Dikarya</taxon>
        <taxon>Ascomycota</taxon>
        <taxon>Pezizomycotina</taxon>
        <taxon>Eurotiomycetes</taxon>
        <taxon>Eurotiomycetidae</taxon>
        <taxon>Eurotiales</taxon>
        <taxon>Aspergillaceae</taxon>
        <taxon>Aspergillus</taxon>
        <taxon>Aspergillus subgen. Aspergillus</taxon>
    </lineage>
</organism>
<dbReference type="GeneID" id="34466408"/>